<sequence length="35" mass="4202">MNKKTSIPFFCIKNVTDYSLLIFFLIKKYSKNNEL</sequence>
<protein>
    <submittedName>
        <fullName evidence="2">Uncharacterized protein</fullName>
    </submittedName>
</protein>
<name>B3PG17_CELJU</name>
<proteinExistence type="predicted"/>
<accession>B3PG17</accession>
<dbReference type="HOGENOM" id="CLU_3364037_0_0_6"/>
<evidence type="ECO:0000313" key="3">
    <source>
        <dbReference type="Proteomes" id="UP000001036"/>
    </source>
</evidence>
<evidence type="ECO:0000256" key="1">
    <source>
        <dbReference type="SAM" id="Phobius"/>
    </source>
</evidence>
<keyword evidence="1" id="KW-0472">Membrane</keyword>
<dbReference type="EMBL" id="CP000934">
    <property type="protein sequence ID" value="ACE84583.1"/>
    <property type="molecule type" value="Genomic_DNA"/>
</dbReference>
<organism evidence="2 3">
    <name type="scientific">Cellvibrio japonicus (strain Ueda107)</name>
    <name type="common">Pseudomonas fluorescens subsp. cellulosa</name>
    <dbReference type="NCBI Taxonomy" id="498211"/>
    <lineage>
        <taxon>Bacteria</taxon>
        <taxon>Pseudomonadati</taxon>
        <taxon>Pseudomonadota</taxon>
        <taxon>Gammaproteobacteria</taxon>
        <taxon>Cellvibrionales</taxon>
        <taxon>Cellvibrionaceae</taxon>
        <taxon>Cellvibrio</taxon>
    </lineage>
</organism>
<evidence type="ECO:0000313" key="2">
    <source>
        <dbReference type="EMBL" id="ACE84583.1"/>
    </source>
</evidence>
<gene>
    <name evidence="2" type="ordered locus">CJA_3471</name>
</gene>
<dbReference type="Proteomes" id="UP000001036">
    <property type="component" value="Chromosome"/>
</dbReference>
<dbReference type="AlphaFoldDB" id="B3PG17"/>
<keyword evidence="1" id="KW-1133">Transmembrane helix</keyword>
<feature type="transmembrane region" description="Helical" evidence="1">
    <location>
        <begin position="6"/>
        <end position="26"/>
    </location>
</feature>
<dbReference type="KEGG" id="cja:CJA_3471"/>
<reference evidence="2 3" key="1">
    <citation type="journal article" date="2008" name="J. Bacteriol.">
        <title>Insights into plant cell wall degradation from the genome sequence of the soil bacterium Cellvibrio japonicus.</title>
        <authorList>
            <person name="Deboy R.T."/>
            <person name="Mongodin E.F."/>
            <person name="Fouts D.E."/>
            <person name="Tailford L.E."/>
            <person name="Khouri H."/>
            <person name="Emerson J.B."/>
            <person name="Mohamoud Y."/>
            <person name="Watkins K."/>
            <person name="Henrissat B."/>
            <person name="Gilbert H.J."/>
            <person name="Nelson K.E."/>
        </authorList>
    </citation>
    <scope>NUCLEOTIDE SEQUENCE [LARGE SCALE GENOMIC DNA]</scope>
    <source>
        <strain evidence="2 3">Ueda107</strain>
    </source>
</reference>
<keyword evidence="1" id="KW-0812">Transmembrane</keyword>
<keyword evidence="3" id="KW-1185">Reference proteome</keyword>